<keyword evidence="2" id="KW-0238">DNA-binding</keyword>
<keyword evidence="3" id="KW-0804">Transcription</keyword>
<feature type="domain" description="HTH araC/xylS-type" evidence="5">
    <location>
        <begin position="281"/>
        <end position="385"/>
    </location>
</feature>
<dbReference type="RefSeq" id="WP_075188679.1">
    <property type="nucleotide sequence ID" value="NZ_RBIM01000001.1"/>
</dbReference>
<organism evidence="6 7">
    <name type="scientific">Maricaulis maris</name>
    <dbReference type="NCBI Taxonomy" id="74318"/>
    <lineage>
        <taxon>Bacteria</taxon>
        <taxon>Pseudomonadati</taxon>
        <taxon>Pseudomonadota</taxon>
        <taxon>Alphaproteobacteria</taxon>
        <taxon>Maricaulales</taxon>
        <taxon>Maricaulaceae</taxon>
        <taxon>Maricaulis</taxon>
    </lineage>
</organism>
<keyword evidence="4" id="KW-1133">Transmembrane helix</keyword>
<dbReference type="OrthoDB" id="9814125at2"/>
<keyword evidence="1" id="KW-0805">Transcription regulation</keyword>
<gene>
    <name evidence="6" type="ORF">C7435_0208</name>
</gene>
<dbReference type="Pfam" id="PF12833">
    <property type="entry name" value="HTH_18"/>
    <property type="match status" value="1"/>
</dbReference>
<dbReference type="PRINTS" id="PR00032">
    <property type="entry name" value="HTHARAC"/>
</dbReference>
<evidence type="ECO:0000256" key="4">
    <source>
        <dbReference type="SAM" id="Phobius"/>
    </source>
</evidence>
<accession>A0A495DP20</accession>
<dbReference type="PROSITE" id="PS01124">
    <property type="entry name" value="HTH_ARAC_FAMILY_2"/>
    <property type="match status" value="1"/>
</dbReference>
<feature type="transmembrane region" description="Helical" evidence="4">
    <location>
        <begin position="49"/>
        <end position="74"/>
    </location>
</feature>
<dbReference type="InterPro" id="IPR009057">
    <property type="entry name" value="Homeodomain-like_sf"/>
</dbReference>
<dbReference type="EMBL" id="RBIM01000001">
    <property type="protein sequence ID" value="RKR03769.1"/>
    <property type="molecule type" value="Genomic_DNA"/>
</dbReference>
<feature type="transmembrane region" description="Helical" evidence="4">
    <location>
        <begin position="15"/>
        <end position="37"/>
    </location>
</feature>
<name>A0A495DP20_9PROT</name>
<dbReference type="PANTHER" id="PTHR43280">
    <property type="entry name" value="ARAC-FAMILY TRANSCRIPTIONAL REGULATOR"/>
    <property type="match status" value="1"/>
</dbReference>
<feature type="transmembrane region" description="Helical" evidence="4">
    <location>
        <begin position="227"/>
        <end position="249"/>
    </location>
</feature>
<reference evidence="6 7" key="1">
    <citation type="submission" date="2018-10" db="EMBL/GenBank/DDBJ databases">
        <title>Genomic Encyclopedia of Type Strains, Phase IV (KMG-IV): sequencing the most valuable type-strain genomes for metagenomic binning, comparative biology and taxonomic classification.</title>
        <authorList>
            <person name="Goeker M."/>
        </authorList>
    </citation>
    <scope>NUCLEOTIDE SEQUENCE [LARGE SCALE GENOMIC DNA]</scope>
    <source>
        <strain evidence="6 7">DSM 4734</strain>
    </source>
</reference>
<evidence type="ECO:0000313" key="7">
    <source>
        <dbReference type="Proteomes" id="UP000273675"/>
    </source>
</evidence>
<evidence type="ECO:0000256" key="1">
    <source>
        <dbReference type="ARBA" id="ARBA00023015"/>
    </source>
</evidence>
<dbReference type="InterPro" id="IPR018060">
    <property type="entry name" value="HTH_AraC"/>
</dbReference>
<evidence type="ECO:0000256" key="2">
    <source>
        <dbReference type="ARBA" id="ARBA00023125"/>
    </source>
</evidence>
<feature type="transmembrane region" description="Helical" evidence="4">
    <location>
        <begin position="80"/>
        <end position="100"/>
    </location>
</feature>
<dbReference type="SUPFAM" id="SSF46689">
    <property type="entry name" value="Homeodomain-like"/>
    <property type="match status" value="1"/>
</dbReference>
<dbReference type="Proteomes" id="UP000273675">
    <property type="component" value="Unassembled WGS sequence"/>
</dbReference>
<comment type="caution">
    <text evidence="6">The sequence shown here is derived from an EMBL/GenBank/DDBJ whole genome shotgun (WGS) entry which is preliminary data.</text>
</comment>
<dbReference type="GO" id="GO:0003700">
    <property type="term" value="F:DNA-binding transcription factor activity"/>
    <property type="evidence" value="ECO:0007669"/>
    <property type="project" value="InterPro"/>
</dbReference>
<evidence type="ECO:0000313" key="6">
    <source>
        <dbReference type="EMBL" id="RKR03769.1"/>
    </source>
</evidence>
<feature type="transmembrane region" description="Helical" evidence="4">
    <location>
        <begin position="112"/>
        <end position="132"/>
    </location>
</feature>
<sequence length="399" mass="44229">MAGLFLPLELTLSEFLELVAGGMTAATALFAGLLLLGRDHDARMRALGLAIFLLATAVSELDELAMLGGAYVAYPHLAMVFWPVTVVIGPAILLYVRDMTAAQRRPLTPIRLVRYFWSVPAGYVIALPFYFLPADRKLALFAGETDGLELAAAVPLVLMATFLVIAFVSLVIAYRALLVHTRSVRNLFANIEDKSLSWVRVVLFVLSAAWIWGAVMVMWRFDNSLPGWQGLAATVLELGWVFAFGFFGVRQAAIYKPVEPATPSVPTGKYHRSALDAPRMQRIAGRVAAAMEERKLYRDSTLSLRQLSDEIRVSENYISQTLNDQMGRNFFDYVNAWRIGEACQRLAAGARILETAHATGFNSRSTFNAAFRKHTGMTPSAWRREPEVWPDGLPRPDTA</sequence>
<dbReference type="InterPro" id="IPR018062">
    <property type="entry name" value="HTH_AraC-typ_CS"/>
</dbReference>
<dbReference type="GO" id="GO:0043565">
    <property type="term" value="F:sequence-specific DNA binding"/>
    <property type="evidence" value="ECO:0007669"/>
    <property type="project" value="InterPro"/>
</dbReference>
<dbReference type="SMART" id="SM00342">
    <property type="entry name" value="HTH_ARAC"/>
    <property type="match status" value="1"/>
</dbReference>
<feature type="transmembrane region" description="Helical" evidence="4">
    <location>
        <begin position="198"/>
        <end position="221"/>
    </location>
</feature>
<feature type="transmembrane region" description="Helical" evidence="4">
    <location>
        <begin position="152"/>
        <end position="177"/>
    </location>
</feature>
<dbReference type="PROSITE" id="PS00041">
    <property type="entry name" value="HTH_ARAC_FAMILY_1"/>
    <property type="match status" value="1"/>
</dbReference>
<proteinExistence type="predicted"/>
<keyword evidence="4" id="KW-0812">Transmembrane</keyword>
<dbReference type="InterPro" id="IPR020449">
    <property type="entry name" value="Tscrpt_reg_AraC-type_HTH"/>
</dbReference>
<protein>
    <submittedName>
        <fullName evidence="6">AraC family transcriptional regulator</fullName>
    </submittedName>
</protein>
<dbReference type="AlphaFoldDB" id="A0A495DP20"/>
<evidence type="ECO:0000256" key="3">
    <source>
        <dbReference type="ARBA" id="ARBA00023163"/>
    </source>
</evidence>
<evidence type="ECO:0000259" key="5">
    <source>
        <dbReference type="PROSITE" id="PS01124"/>
    </source>
</evidence>
<dbReference type="PANTHER" id="PTHR43280:SF29">
    <property type="entry name" value="ARAC-FAMILY TRANSCRIPTIONAL REGULATOR"/>
    <property type="match status" value="1"/>
</dbReference>
<keyword evidence="4" id="KW-0472">Membrane</keyword>
<dbReference type="Gene3D" id="1.10.10.60">
    <property type="entry name" value="Homeodomain-like"/>
    <property type="match status" value="2"/>
</dbReference>